<dbReference type="Pfam" id="PF20613">
    <property type="entry name" value="HipA_2"/>
    <property type="match status" value="1"/>
</dbReference>
<dbReference type="InterPro" id="IPR046748">
    <property type="entry name" value="HipA_2"/>
</dbReference>
<gene>
    <name evidence="2" type="ORF">NSP04_01290</name>
</gene>
<evidence type="ECO:0000313" key="3">
    <source>
        <dbReference type="Proteomes" id="UP001165267"/>
    </source>
</evidence>
<accession>A0ABT1XED1</accession>
<keyword evidence="3" id="KW-1185">Reference proteome</keyword>
<evidence type="ECO:0000259" key="1">
    <source>
        <dbReference type="Pfam" id="PF20613"/>
    </source>
</evidence>
<evidence type="ECO:0000313" key="2">
    <source>
        <dbReference type="EMBL" id="MCR2745276.1"/>
    </source>
</evidence>
<sequence>MGKIVQLPPLLLPGIGIASTSGTGNLISGSKSEIWLCPTYDAEGKGAPLYVKKGLTARAIMVEILCSQIAQVLTLPVPQPYIVTAKSKHVGGKGNSNIVCFGTLDMGSQSLARPIKCLNQVLTLLQKLKIEDMIATYDEWIANDVRSPNDILFSPDNLLYLIDHESAIPPNKSADEQLTNWLADRLLESMNDQERRKLLRQMHSRIAAFQRIKFTSAPLSSGFIQGSGELYLELTKFLTERLTHIHRLVSQRIFPNQLHLNLTTTQIDGAEQA</sequence>
<protein>
    <recommendedName>
        <fullName evidence="1">HipA-like kinase domain-containing protein</fullName>
    </recommendedName>
</protein>
<dbReference type="EMBL" id="JANKHG010000001">
    <property type="protein sequence ID" value="MCR2745276.1"/>
    <property type="molecule type" value="Genomic_DNA"/>
</dbReference>
<feature type="domain" description="HipA-like kinase" evidence="1">
    <location>
        <begin position="34"/>
        <end position="211"/>
    </location>
</feature>
<reference evidence="2" key="1">
    <citation type="submission" date="2022-07" db="EMBL/GenBank/DDBJ databases">
        <authorList>
            <person name="Xamxidin M."/>
        </authorList>
    </citation>
    <scope>NUCLEOTIDE SEQUENCE</scope>
    <source>
        <strain evidence="2">YS8-69</strain>
    </source>
</reference>
<dbReference type="Proteomes" id="UP001165267">
    <property type="component" value="Unassembled WGS sequence"/>
</dbReference>
<proteinExistence type="predicted"/>
<organism evidence="2 3">
    <name type="scientific">Limnobacter parvus</name>
    <dbReference type="NCBI Taxonomy" id="2939690"/>
    <lineage>
        <taxon>Bacteria</taxon>
        <taxon>Pseudomonadati</taxon>
        <taxon>Pseudomonadota</taxon>
        <taxon>Betaproteobacteria</taxon>
        <taxon>Burkholderiales</taxon>
        <taxon>Burkholderiaceae</taxon>
        <taxon>Limnobacter</taxon>
    </lineage>
</organism>
<name>A0ABT1XED1_9BURK</name>
<dbReference type="RefSeq" id="WP_257510525.1">
    <property type="nucleotide sequence ID" value="NZ_JANKHG010000001.1"/>
</dbReference>
<comment type="caution">
    <text evidence="2">The sequence shown here is derived from an EMBL/GenBank/DDBJ whole genome shotgun (WGS) entry which is preliminary data.</text>
</comment>